<dbReference type="AlphaFoldDB" id="X1KGK8"/>
<dbReference type="Gene3D" id="3.10.129.10">
    <property type="entry name" value="Hotdog Thioesterase"/>
    <property type="match status" value="1"/>
</dbReference>
<dbReference type="SUPFAM" id="SSF54637">
    <property type="entry name" value="Thioesterase/thiol ester dehydrase-isomerase"/>
    <property type="match status" value="1"/>
</dbReference>
<dbReference type="EMBL" id="BARV01002499">
    <property type="protein sequence ID" value="GAH92760.1"/>
    <property type="molecule type" value="Genomic_DNA"/>
</dbReference>
<reference evidence="1" key="1">
    <citation type="journal article" date="2014" name="Front. Microbiol.">
        <title>High frequency of phylogenetically diverse reductive dehalogenase-homologous genes in deep subseafloor sedimentary metagenomes.</title>
        <authorList>
            <person name="Kawai M."/>
            <person name="Futagami T."/>
            <person name="Toyoda A."/>
            <person name="Takaki Y."/>
            <person name="Nishi S."/>
            <person name="Hori S."/>
            <person name="Arai W."/>
            <person name="Tsubouchi T."/>
            <person name="Morono Y."/>
            <person name="Uchiyama I."/>
            <person name="Ito T."/>
            <person name="Fujiyama A."/>
            <person name="Inagaki F."/>
            <person name="Takami H."/>
        </authorList>
    </citation>
    <scope>NUCLEOTIDE SEQUENCE</scope>
    <source>
        <strain evidence="1">Expedition CK06-06</strain>
    </source>
</reference>
<organism evidence="1">
    <name type="scientific">marine sediment metagenome</name>
    <dbReference type="NCBI Taxonomy" id="412755"/>
    <lineage>
        <taxon>unclassified sequences</taxon>
        <taxon>metagenomes</taxon>
        <taxon>ecological metagenomes</taxon>
    </lineage>
</organism>
<comment type="caution">
    <text evidence="1">The sequence shown here is derived from an EMBL/GenBank/DDBJ whole genome shotgun (WGS) entry which is preliminary data.</text>
</comment>
<proteinExistence type="predicted"/>
<gene>
    <name evidence="1" type="ORF">S06H3_06429</name>
</gene>
<evidence type="ECO:0000313" key="1">
    <source>
        <dbReference type="EMBL" id="GAH92760.1"/>
    </source>
</evidence>
<evidence type="ECO:0008006" key="2">
    <source>
        <dbReference type="Google" id="ProtNLM"/>
    </source>
</evidence>
<dbReference type="InterPro" id="IPR029069">
    <property type="entry name" value="HotDog_dom_sf"/>
</dbReference>
<sequence length="63" mass="7085">NSPLAIIGEKIIFTAHMTKDLGRMIEAQGEVCKEDGTLLAEARGRFIILSPEMQKEVEEYIYS</sequence>
<protein>
    <recommendedName>
        <fullName evidence="2">Thioesterase domain-containing protein</fullName>
    </recommendedName>
</protein>
<name>X1KGK8_9ZZZZ</name>
<feature type="non-terminal residue" evidence="1">
    <location>
        <position position="1"/>
    </location>
</feature>
<accession>X1KGK8</accession>